<dbReference type="InterPro" id="IPR024563">
    <property type="entry name" value="YqhR"/>
</dbReference>
<keyword evidence="3" id="KW-1185">Reference proteome</keyword>
<dbReference type="RefSeq" id="WP_343782352.1">
    <property type="nucleotide sequence ID" value="NZ_BAAACZ010000009.1"/>
</dbReference>
<feature type="transmembrane region" description="Helical" evidence="1">
    <location>
        <begin position="9"/>
        <end position="34"/>
    </location>
</feature>
<feature type="transmembrane region" description="Helical" evidence="1">
    <location>
        <begin position="93"/>
        <end position="113"/>
    </location>
</feature>
<keyword evidence="1" id="KW-1133">Transmembrane helix</keyword>
<proteinExistence type="predicted"/>
<keyword evidence="1" id="KW-0472">Membrane</keyword>
<feature type="transmembrane region" description="Helical" evidence="1">
    <location>
        <begin position="125"/>
        <end position="145"/>
    </location>
</feature>
<evidence type="ECO:0000313" key="3">
    <source>
        <dbReference type="Proteomes" id="UP001500740"/>
    </source>
</evidence>
<gene>
    <name evidence="2" type="ORF">GCM10008935_11290</name>
</gene>
<name>A0ABP3JLW1_9BACI</name>
<sequence>MEKEKQSSVFLKSLFAGFVGAILFGIVGSVAYYLSFTDVSHASFFIRSFFDGDWTTGWISELISVIILGLIGIVPALIYYLLFKKLRGMYPGLLYGVALWFIVFAFLNPLFSYVPDFFSLDLDTIATTMSQFILYGVFIGYTISYEHHDQRVMRKVSQNG</sequence>
<reference evidence="3" key="1">
    <citation type="journal article" date="2019" name="Int. J. Syst. Evol. Microbiol.">
        <title>The Global Catalogue of Microorganisms (GCM) 10K type strain sequencing project: providing services to taxonomists for standard genome sequencing and annotation.</title>
        <authorList>
            <consortium name="The Broad Institute Genomics Platform"/>
            <consortium name="The Broad Institute Genome Sequencing Center for Infectious Disease"/>
            <person name="Wu L."/>
            <person name="Ma J."/>
        </authorList>
    </citation>
    <scope>NUCLEOTIDE SEQUENCE [LARGE SCALE GENOMIC DNA]</scope>
    <source>
        <strain evidence="3">JCM 14193</strain>
    </source>
</reference>
<evidence type="ECO:0000313" key="2">
    <source>
        <dbReference type="EMBL" id="GAA0457984.1"/>
    </source>
</evidence>
<protein>
    <submittedName>
        <fullName evidence="2">Uncharacterized protein</fullName>
    </submittedName>
</protein>
<keyword evidence="1" id="KW-0812">Transmembrane</keyword>
<feature type="transmembrane region" description="Helical" evidence="1">
    <location>
        <begin position="58"/>
        <end position="81"/>
    </location>
</feature>
<dbReference type="Pfam" id="PF11085">
    <property type="entry name" value="YqhR"/>
    <property type="match status" value="1"/>
</dbReference>
<dbReference type="Proteomes" id="UP001500740">
    <property type="component" value="Unassembled WGS sequence"/>
</dbReference>
<comment type="caution">
    <text evidence="2">The sequence shown here is derived from an EMBL/GenBank/DDBJ whole genome shotgun (WGS) entry which is preliminary data.</text>
</comment>
<accession>A0ABP3JLW1</accession>
<evidence type="ECO:0000256" key="1">
    <source>
        <dbReference type="SAM" id="Phobius"/>
    </source>
</evidence>
<organism evidence="2 3">
    <name type="scientific">Alkalibacillus silvisoli</name>
    <dbReference type="NCBI Taxonomy" id="392823"/>
    <lineage>
        <taxon>Bacteria</taxon>
        <taxon>Bacillati</taxon>
        <taxon>Bacillota</taxon>
        <taxon>Bacilli</taxon>
        <taxon>Bacillales</taxon>
        <taxon>Bacillaceae</taxon>
        <taxon>Alkalibacillus</taxon>
    </lineage>
</organism>
<dbReference type="EMBL" id="BAAACZ010000009">
    <property type="protein sequence ID" value="GAA0457984.1"/>
    <property type="molecule type" value="Genomic_DNA"/>
</dbReference>